<reference evidence="2 3" key="1">
    <citation type="journal article" date="2011" name="Nat. Biotechnol.">
        <title>Comparative genomic analysis of the thermophilic biomass-degrading fungi Myceliophthora thermophila and Thielavia terrestris.</title>
        <authorList>
            <person name="Berka R.M."/>
            <person name="Grigoriev I.V."/>
            <person name="Otillar R."/>
            <person name="Salamov A."/>
            <person name="Grimwood J."/>
            <person name="Reid I."/>
            <person name="Ishmael N."/>
            <person name="John T."/>
            <person name="Darmond C."/>
            <person name="Moisan M.-C."/>
            <person name="Henrissat B."/>
            <person name="Coutinho P.M."/>
            <person name="Lombard V."/>
            <person name="Natvig D.O."/>
            <person name="Lindquist E."/>
            <person name="Schmutz J."/>
            <person name="Lucas S."/>
            <person name="Harris P."/>
            <person name="Powlowski J."/>
            <person name="Bellemare A."/>
            <person name="Taylor D."/>
            <person name="Butler G."/>
            <person name="de Vries R.P."/>
            <person name="Allijn I.E."/>
            <person name="van den Brink J."/>
            <person name="Ushinsky S."/>
            <person name="Storms R."/>
            <person name="Powell A.J."/>
            <person name="Paulsen I.T."/>
            <person name="Elbourne L.D.H."/>
            <person name="Baker S.E."/>
            <person name="Magnuson J."/>
            <person name="LaBoissiere S."/>
            <person name="Clutterbuck A.J."/>
            <person name="Martinez D."/>
            <person name="Wogulis M."/>
            <person name="de Leon A.L."/>
            <person name="Rey M.W."/>
            <person name="Tsang A."/>
        </authorList>
    </citation>
    <scope>NUCLEOTIDE SEQUENCE [LARGE SCALE GENOMIC DNA]</scope>
    <source>
        <strain evidence="3">ATCC 38088 / NRRL 8126</strain>
    </source>
</reference>
<feature type="region of interest" description="Disordered" evidence="1">
    <location>
        <begin position="216"/>
        <end position="244"/>
    </location>
</feature>
<feature type="compositionally biased region" description="Polar residues" evidence="1">
    <location>
        <begin position="233"/>
        <end position="244"/>
    </location>
</feature>
<evidence type="ECO:0000313" key="3">
    <source>
        <dbReference type="Proteomes" id="UP000008181"/>
    </source>
</evidence>
<gene>
    <name evidence="2" type="ORF">THITE_110219</name>
</gene>
<dbReference type="GeneID" id="11518572"/>
<dbReference type="KEGG" id="ttt:THITE_110219"/>
<evidence type="ECO:0000256" key="1">
    <source>
        <dbReference type="SAM" id="MobiDB-lite"/>
    </source>
</evidence>
<keyword evidence="3" id="KW-1185">Reference proteome</keyword>
<evidence type="ECO:0000313" key="2">
    <source>
        <dbReference type="EMBL" id="AEO66940.1"/>
    </source>
</evidence>
<dbReference type="EMBL" id="CP003010">
    <property type="protein sequence ID" value="AEO66940.1"/>
    <property type="molecule type" value="Genomic_DNA"/>
</dbReference>
<protein>
    <submittedName>
        <fullName evidence="2">Uncharacterized protein</fullName>
    </submittedName>
</protein>
<sequence length="244" mass="27027">MGWQAQTLSRPSQARALIVELTPQLSRARCNSPSVICGSEQGEEAATRGLGRIPHASLTASTSAVYPWDNGKLHHRQQRQQRAATMPLETQVQDMTTASARCVWEPRNVRSKTEACLINMTEAHRDSHPWLSIPCFAWSHAHKRAQRKSGPSYCWIDHALPPERLAMDQGPGMIDDQAGFASVSQPHMVAGVSLDTFEGYLHGFQAPKKPRVFLADSAHTETNPDASPPRQVQPYTWQPFPSAS</sequence>
<name>G2R4V4_THETT</name>
<dbReference type="Proteomes" id="UP000008181">
    <property type="component" value="Chromosome 2"/>
</dbReference>
<dbReference type="RefSeq" id="XP_003653276.1">
    <property type="nucleotide sequence ID" value="XM_003653228.1"/>
</dbReference>
<organism evidence="2 3">
    <name type="scientific">Thermothielavioides terrestris (strain ATCC 38088 / NRRL 8126)</name>
    <name type="common">Thielavia terrestris</name>
    <dbReference type="NCBI Taxonomy" id="578455"/>
    <lineage>
        <taxon>Eukaryota</taxon>
        <taxon>Fungi</taxon>
        <taxon>Dikarya</taxon>
        <taxon>Ascomycota</taxon>
        <taxon>Pezizomycotina</taxon>
        <taxon>Sordariomycetes</taxon>
        <taxon>Sordariomycetidae</taxon>
        <taxon>Sordariales</taxon>
        <taxon>Chaetomiaceae</taxon>
        <taxon>Thermothielavioides</taxon>
        <taxon>Thermothielavioides terrestris</taxon>
    </lineage>
</organism>
<dbReference type="AlphaFoldDB" id="G2R4V4"/>
<accession>G2R4V4</accession>
<proteinExistence type="predicted"/>
<dbReference type="HOGENOM" id="CLU_1138675_0_0_1"/>